<dbReference type="RefSeq" id="WP_072659655.1">
    <property type="nucleotide sequence ID" value="NZ_BDFD01000009.1"/>
</dbReference>
<accession>A0A1L8CN44</accession>
<evidence type="ECO:0000313" key="3">
    <source>
        <dbReference type="EMBL" id="GAV20336.1"/>
    </source>
</evidence>
<dbReference type="STRING" id="1921010.MMIC_P1301"/>
<dbReference type="Gene3D" id="3.30.200.20">
    <property type="entry name" value="Phosphorylase Kinase, domain 1"/>
    <property type="match status" value="1"/>
</dbReference>
<dbReference type="Proteomes" id="UP000231632">
    <property type="component" value="Unassembled WGS sequence"/>
</dbReference>
<dbReference type="OrthoDB" id="5291879at2"/>
<proteinExistence type="inferred from homology"/>
<evidence type="ECO:0000256" key="1">
    <source>
        <dbReference type="ARBA" id="ARBA00009460"/>
    </source>
</evidence>
<name>A0A1L8CN44_9PROT</name>
<dbReference type="SUPFAM" id="SSF56112">
    <property type="entry name" value="Protein kinase-like (PK-like)"/>
    <property type="match status" value="1"/>
</dbReference>
<dbReference type="PIRSF" id="PIRSF006221">
    <property type="entry name" value="Ketosamine-3-kinase"/>
    <property type="match status" value="1"/>
</dbReference>
<dbReference type="InterPro" id="IPR011009">
    <property type="entry name" value="Kinase-like_dom_sf"/>
</dbReference>
<protein>
    <submittedName>
        <fullName evidence="3">Fructosamine kinase</fullName>
    </submittedName>
</protein>
<evidence type="ECO:0000256" key="2">
    <source>
        <dbReference type="PIRNR" id="PIRNR006221"/>
    </source>
</evidence>
<gene>
    <name evidence="3" type="ORF">MMIC_P1301</name>
</gene>
<dbReference type="PANTHER" id="PTHR12149">
    <property type="entry name" value="FRUCTOSAMINE 3 KINASE-RELATED PROTEIN"/>
    <property type="match status" value="1"/>
</dbReference>
<dbReference type="PANTHER" id="PTHR12149:SF8">
    <property type="entry name" value="PROTEIN-RIBULOSAMINE 3-KINASE"/>
    <property type="match status" value="1"/>
</dbReference>
<dbReference type="Pfam" id="PF03881">
    <property type="entry name" value="Fructosamin_kin"/>
    <property type="match status" value="1"/>
</dbReference>
<organism evidence="3 4">
    <name type="scientific">Mariprofundus micogutta</name>
    <dbReference type="NCBI Taxonomy" id="1921010"/>
    <lineage>
        <taxon>Bacteria</taxon>
        <taxon>Pseudomonadati</taxon>
        <taxon>Pseudomonadota</taxon>
        <taxon>Candidatius Mariprofundia</taxon>
        <taxon>Mariprofundales</taxon>
        <taxon>Mariprofundaceae</taxon>
        <taxon>Mariprofundus</taxon>
    </lineage>
</organism>
<dbReference type="InterPro" id="IPR016477">
    <property type="entry name" value="Fructo-/Ketosamine-3-kinase"/>
</dbReference>
<keyword evidence="4" id="KW-1185">Reference proteome</keyword>
<dbReference type="GO" id="GO:0016301">
    <property type="term" value="F:kinase activity"/>
    <property type="evidence" value="ECO:0007669"/>
    <property type="project" value="UniProtKB-UniRule"/>
</dbReference>
<evidence type="ECO:0000313" key="4">
    <source>
        <dbReference type="Proteomes" id="UP000231632"/>
    </source>
</evidence>
<comment type="similarity">
    <text evidence="1 2">Belongs to the fructosamine kinase family.</text>
</comment>
<comment type="caution">
    <text evidence="3">The sequence shown here is derived from an EMBL/GenBank/DDBJ whole genome shotgun (WGS) entry which is preliminary data.</text>
</comment>
<keyword evidence="2 3" id="KW-0418">Kinase</keyword>
<sequence>MLWQAVEHSISQALDCSFNITHTNSLSGGSINSAYRIDDGDSSYFVKLNGEQGLSMFEAEAEGLRELAAAKAIRVPEPVCYGAESGRAWLVTEYISFGRQGSHSAQLLGEQLAALHRNTSEQFGWYRDNTIGSTVQQNSQSDHWVTFYRQQRLQFQLDLASRHGLSGSLQDKGDRLLADLDVFFSDYAPQASLLHGDLWGGNCSFDTDGNPVIFDPAVYYGDREADLAMTELFGGFNAGFYAAYNEVWPLHVGYQVRKELYNLYHTLNHANLFGGGYAAQAESMMDRLLSEMKP</sequence>
<dbReference type="AlphaFoldDB" id="A0A1L8CN44"/>
<dbReference type="Gene3D" id="3.90.1200.10">
    <property type="match status" value="1"/>
</dbReference>
<dbReference type="EMBL" id="BDFD01000009">
    <property type="protein sequence ID" value="GAV20336.1"/>
    <property type="molecule type" value="Genomic_DNA"/>
</dbReference>
<reference evidence="3 4" key="1">
    <citation type="journal article" date="2017" name="Arch. Microbiol.">
        <title>Mariprofundus micogutta sp. nov., a novel iron-oxidizing zetaproteobacterium isolated from a deep-sea hydrothermal field at the Bayonnaise knoll of the Izu-Ogasawara arc, and a description of Mariprofundales ord. nov. and Zetaproteobacteria classis nov.</title>
        <authorList>
            <person name="Makita H."/>
            <person name="Tanaka E."/>
            <person name="Mitsunobu S."/>
            <person name="Miyazaki M."/>
            <person name="Nunoura T."/>
            <person name="Uematsu K."/>
            <person name="Takaki Y."/>
            <person name="Nishi S."/>
            <person name="Shimamura S."/>
            <person name="Takai K."/>
        </authorList>
    </citation>
    <scope>NUCLEOTIDE SEQUENCE [LARGE SCALE GENOMIC DNA]</scope>
    <source>
        <strain evidence="3 4">ET2</strain>
    </source>
</reference>
<keyword evidence="2" id="KW-0808">Transferase</keyword>